<gene>
    <name evidence="2" type="ORF">GLOIN_2v1576529</name>
</gene>
<reference evidence="2 3" key="2">
    <citation type="journal article" date="2018" name="New Phytol.">
        <title>High intraspecific genome diversity in the model arbuscular mycorrhizal symbiont Rhizophagus irregularis.</title>
        <authorList>
            <person name="Chen E.C.H."/>
            <person name="Morin E."/>
            <person name="Beaudet D."/>
            <person name="Noel J."/>
            <person name="Yildirir G."/>
            <person name="Ndikumana S."/>
            <person name="Charron P."/>
            <person name="St-Onge C."/>
            <person name="Giorgi J."/>
            <person name="Kruger M."/>
            <person name="Marton T."/>
            <person name="Ropars J."/>
            <person name="Grigoriev I.V."/>
            <person name="Hainaut M."/>
            <person name="Henrissat B."/>
            <person name="Roux C."/>
            <person name="Martin F."/>
            <person name="Corradi N."/>
        </authorList>
    </citation>
    <scope>NUCLEOTIDE SEQUENCE [LARGE SCALE GENOMIC DNA]</scope>
    <source>
        <strain evidence="2 3">DAOM 197198</strain>
    </source>
</reference>
<keyword evidence="1" id="KW-0472">Membrane</keyword>
<evidence type="ECO:0000313" key="2">
    <source>
        <dbReference type="EMBL" id="POG74370.1"/>
    </source>
</evidence>
<protein>
    <submittedName>
        <fullName evidence="2">Uncharacterized protein</fullName>
    </submittedName>
</protein>
<feature type="transmembrane region" description="Helical" evidence="1">
    <location>
        <begin position="34"/>
        <end position="53"/>
    </location>
</feature>
<keyword evidence="1" id="KW-1133">Transmembrane helix</keyword>
<keyword evidence="3" id="KW-1185">Reference proteome</keyword>
<proteinExistence type="predicted"/>
<dbReference type="Proteomes" id="UP000018888">
    <property type="component" value="Unassembled WGS sequence"/>
</dbReference>
<name>A0A2P4Q9Q5_RHIID</name>
<feature type="transmembrane region" description="Helical" evidence="1">
    <location>
        <begin position="7"/>
        <end position="28"/>
    </location>
</feature>
<dbReference type="AlphaFoldDB" id="A0A2P4Q9Q5"/>
<organism evidence="2 3">
    <name type="scientific">Rhizophagus irregularis (strain DAOM 181602 / DAOM 197198 / MUCL 43194)</name>
    <name type="common">Arbuscular mycorrhizal fungus</name>
    <name type="synonym">Glomus intraradices</name>
    <dbReference type="NCBI Taxonomy" id="747089"/>
    <lineage>
        <taxon>Eukaryota</taxon>
        <taxon>Fungi</taxon>
        <taxon>Fungi incertae sedis</taxon>
        <taxon>Mucoromycota</taxon>
        <taxon>Glomeromycotina</taxon>
        <taxon>Glomeromycetes</taxon>
        <taxon>Glomerales</taxon>
        <taxon>Glomeraceae</taxon>
        <taxon>Rhizophagus</taxon>
    </lineage>
</organism>
<evidence type="ECO:0000313" key="3">
    <source>
        <dbReference type="Proteomes" id="UP000018888"/>
    </source>
</evidence>
<dbReference type="EMBL" id="AUPC02000072">
    <property type="protein sequence ID" value="POG74370.1"/>
    <property type="molecule type" value="Genomic_DNA"/>
</dbReference>
<sequence>MEINESLLFYYFYIPRFFFFCGYNFLFYTTIYPTGLYFTLFAYGLYCNLIRLISTTIDI</sequence>
<reference evidence="2 3" key="1">
    <citation type="journal article" date="2013" name="Proc. Natl. Acad. Sci. U.S.A.">
        <title>Genome of an arbuscular mycorrhizal fungus provides insight into the oldest plant symbiosis.</title>
        <authorList>
            <person name="Tisserant E."/>
            <person name="Malbreil M."/>
            <person name="Kuo A."/>
            <person name="Kohler A."/>
            <person name="Symeonidi A."/>
            <person name="Balestrini R."/>
            <person name="Charron P."/>
            <person name="Duensing N."/>
            <person name="Frei Dit Frey N."/>
            <person name="Gianinazzi-Pearson V."/>
            <person name="Gilbert L.B."/>
            <person name="Handa Y."/>
            <person name="Herr J.R."/>
            <person name="Hijri M."/>
            <person name="Koul R."/>
            <person name="Kawaguchi M."/>
            <person name="Krajinski F."/>
            <person name="Lammers P.J."/>
            <person name="Masclaux F.G."/>
            <person name="Murat C."/>
            <person name="Morin E."/>
            <person name="Ndikumana S."/>
            <person name="Pagni M."/>
            <person name="Petitpierre D."/>
            <person name="Requena N."/>
            <person name="Rosikiewicz P."/>
            <person name="Riley R."/>
            <person name="Saito K."/>
            <person name="San Clemente H."/>
            <person name="Shapiro H."/>
            <person name="van Tuinen D."/>
            <person name="Becard G."/>
            <person name="Bonfante P."/>
            <person name="Paszkowski U."/>
            <person name="Shachar-Hill Y.Y."/>
            <person name="Tuskan G.A."/>
            <person name="Young P.W."/>
            <person name="Sanders I.R."/>
            <person name="Henrissat B."/>
            <person name="Rensing S.A."/>
            <person name="Grigoriev I.V."/>
            <person name="Corradi N."/>
            <person name="Roux C."/>
            <person name="Martin F."/>
        </authorList>
    </citation>
    <scope>NUCLEOTIDE SEQUENCE [LARGE SCALE GENOMIC DNA]</scope>
    <source>
        <strain evidence="2 3">DAOM 197198</strain>
    </source>
</reference>
<evidence type="ECO:0000256" key="1">
    <source>
        <dbReference type="SAM" id="Phobius"/>
    </source>
</evidence>
<accession>A0A2P4Q9Q5</accession>
<comment type="caution">
    <text evidence="2">The sequence shown here is derived from an EMBL/GenBank/DDBJ whole genome shotgun (WGS) entry which is preliminary data.</text>
</comment>
<keyword evidence="1" id="KW-0812">Transmembrane</keyword>